<dbReference type="RefSeq" id="WP_026745572.1">
    <property type="nucleotide sequence ID" value="NZ_AP019823.1"/>
</dbReference>
<organism evidence="2 3">
    <name type="scientific">Leptotrichia hofstadii</name>
    <dbReference type="NCBI Taxonomy" id="157688"/>
    <lineage>
        <taxon>Bacteria</taxon>
        <taxon>Fusobacteriati</taxon>
        <taxon>Fusobacteriota</taxon>
        <taxon>Fusobacteriia</taxon>
        <taxon>Fusobacteriales</taxon>
        <taxon>Leptotrichiaceae</taxon>
        <taxon>Leptotrichia</taxon>
    </lineage>
</organism>
<sequence>MISDRRMFKKTGALLLGLTYSIISFGSESIKEVASSSENIETVNTPKPEPKFVASTRTNVSNSQLENLIKNQYNNKSIDLNVNTSLRNMRDSGSYERPNVNTYTANRKTQQETSDMKLSKEQLLAVAEKIFQNETGGVRNNLVDWNDGENFPSLGIGHFTWFKASGGRSGFGDSLPDMVAYYKQKGISLPKLLTDFRYSPWNSKSELMAKKASGDKDIEELIAFFDNTRDVQVMFIYDRLKSSLDKMIEASSNKENLRNQFERMVNTPNGLYALIDYVNFKGEGLKGVSAYNNIAWGLRQVLENMKGTAVGQSALVEFSNSAKDVLARRVRNAPRNERRWLQGWYNRVDTYKTFEIGRAY</sequence>
<evidence type="ECO:0000256" key="1">
    <source>
        <dbReference type="SAM" id="Coils"/>
    </source>
</evidence>
<proteinExistence type="predicted"/>
<dbReference type="EMBL" id="AP019823">
    <property type="protein sequence ID" value="BBM37897.1"/>
    <property type="molecule type" value="Genomic_DNA"/>
</dbReference>
<evidence type="ECO:0000313" key="3">
    <source>
        <dbReference type="Proteomes" id="UP000321892"/>
    </source>
</evidence>
<protein>
    <submittedName>
        <fullName evidence="2">Uncharacterized protein</fullName>
    </submittedName>
</protein>
<evidence type="ECO:0000313" key="2">
    <source>
        <dbReference type="EMBL" id="BBM37897.1"/>
    </source>
</evidence>
<keyword evidence="1" id="KW-0175">Coiled coil</keyword>
<keyword evidence="3" id="KW-1185">Reference proteome</keyword>
<accession>A0A510JF83</accession>
<gene>
    <name evidence="2" type="ORF">JCM16775_0598</name>
</gene>
<reference evidence="2 3" key="1">
    <citation type="submission" date="2019-07" db="EMBL/GenBank/DDBJ databases">
        <title>Complete Genome Sequence of Leptotrichia hofstadii Strain JCM16775.</title>
        <authorList>
            <person name="Watanabe S."/>
            <person name="Cui L."/>
        </authorList>
    </citation>
    <scope>NUCLEOTIDE SEQUENCE [LARGE SCALE GENOMIC DNA]</scope>
    <source>
        <strain evidence="2 3">JCM16775</strain>
    </source>
</reference>
<name>A0A510JF83_9FUSO</name>
<feature type="coiled-coil region" evidence="1">
    <location>
        <begin position="240"/>
        <end position="267"/>
    </location>
</feature>
<dbReference type="AlphaFoldDB" id="A0A510JF83"/>
<dbReference type="KEGG" id="lhf:JCM16775_0598"/>
<dbReference type="OrthoDB" id="20998at2"/>
<dbReference type="Proteomes" id="UP000321892">
    <property type="component" value="Chromosome"/>
</dbReference>